<keyword evidence="8" id="KW-1133">Transmembrane helix</keyword>
<dbReference type="InterPro" id="IPR019533">
    <property type="entry name" value="Peptidase_S26"/>
</dbReference>
<feature type="domain" description="Peptidase S26" evidence="9">
    <location>
        <begin position="9"/>
        <end position="156"/>
    </location>
</feature>
<feature type="transmembrane region" description="Helical" evidence="8">
    <location>
        <begin position="7"/>
        <end position="30"/>
    </location>
</feature>
<comment type="similarity">
    <text evidence="3 8">Belongs to the peptidase S26 family.</text>
</comment>
<dbReference type="PANTHER" id="PTHR43390:SF1">
    <property type="entry name" value="CHLOROPLAST PROCESSING PEPTIDASE"/>
    <property type="match status" value="1"/>
</dbReference>
<dbReference type="RefSeq" id="WP_152888678.1">
    <property type="nucleotide sequence ID" value="NZ_WHJC01000054.1"/>
</dbReference>
<evidence type="ECO:0000256" key="6">
    <source>
        <dbReference type="ARBA" id="ARBA00022801"/>
    </source>
</evidence>
<dbReference type="GO" id="GO:0006465">
    <property type="term" value="P:signal peptide processing"/>
    <property type="evidence" value="ECO:0007669"/>
    <property type="project" value="InterPro"/>
</dbReference>
<comment type="catalytic activity">
    <reaction evidence="1 8">
        <text>Cleavage of hydrophobic, N-terminal signal or leader sequences from secreted and periplasmic proteins.</text>
        <dbReference type="EC" id="3.4.21.89"/>
    </reaction>
</comment>
<dbReference type="Gene3D" id="2.10.109.10">
    <property type="entry name" value="Umud Fragment, subunit A"/>
    <property type="match status" value="1"/>
</dbReference>
<keyword evidence="8" id="KW-0812">Transmembrane</keyword>
<keyword evidence="8" id="KW-0472">Membrane</keyword>
<evidence type="ECO:0000256" key="4">
    <source>
        <dbReference type="ARBA" id="ARBA00013208"/>
    </source>
</evidence>
<dbReference type="Proteomes" id="UP000430345">
    <property type="component" value="Unassembled WGS sequence"/>
</dbReference>
<dbReference type="InterPro" id="IPR019758">
    <property type="entry name" value="Pept_S26A_signal_pept_1_CS"/>
</dbReference>
<dbReference type="InterPro" id="IPR036286">
    <property type="entry name" value="LexA/Signal_pep-like_sf"/>
</dbReference>
<dbReference type="EC" id="3.4.21.89" evidence="4 8"/>
<reference evidence="10 11" key="1">
    <citation type="submission" date="2019-10" db="EMBL/GenBank/DDBJ databases">
        <title>The Genome Sequence of Clostridium tarantellae Isolated from Fish Brain.</title>
        <authorList>
            <person name="Bano L."/>
            <person name="Kiel M."/>
            <person name="Sales G."/>
            <person name="Doxey A.C."/>
            <person name="Mansfield M.J."/>
            <person name="Schiavone M."/>
            <person name="Rossetto O."/>
            <person name="Pirazzini M."/>
            <person name="Dobrindt U."/>
            <person name="Montecucco C."/>
        </authorList>
    </citation>
    <scope>NUCLEOTIDE SEQUENCE [LARGE SCALE GENOMIC DNA]</scope>
    <source>
        <strain evidence="10 11">DSM 3997</strain>
    </source>
</reference>
<keyword evidence="6 8" id="KW-0378">Hydrolase</keyword>
<sequence>MRKKLKDYLFVIIIFAVIFTKLVIVDVVTVKGISMQPTLNDKDKLIVEKISQYSNNFDRGDIVILLMDKNNKEFWVKRIVALEGDTIEVKDNKVYVNDEIIREDYIPKDSVTSNISKSIVPKGHMYVLGDNREHSGDSRAVGFIDYDKVVGNVLFKFGLIK</sequence>
<feature type="active site" evidence="7">
    <location>
        <position position="34"/>
    </location>
</feature>
<evidence type="ECO:0000256" key="7">
    <source>
        <dbReference type="PIRSR" id="PIRSR600223-1"/>
    </source>
</evidence>
<evidence type="ECO:0000256" key="1">
    <source>
        <dbReference type="ARBA" id="ARBA00000677"/>
    </source>
</evidence>
<dbReference type="NCBIfam" id="TIGR02227">
    <property type="entry name" value="sigpep_I_bact"/>
    <property type="match status" value="1"/>
</dbReference>
<protein>
    <recommendedName>
        <fullName evidence="4 8">Signal peptidase I</fullName>
        <ecNumber evidence="4 8">3.4.21.89</ecNumber>
    </recommendedName>
</protein>
<dbReference type="PANTHER" id="PTHR43390">
    <property type="entry name" value="SIGNAL PEPTIDASE I"/>
    <property type="match status" value="1"/>
</dbReference>
<proteinExistence type="inferred from homology"/>
<evidence type="ECO:0000256" key="8">
    <source>
        <dbReference type="RuleBase" id="RU362042"/>
    </source>
</evidence>
<evidence type="ECO:0000313" key="11">
    <source>
        <dbReference type="Proteomes" id="UP000430345"/>
    </source>
</evidence>
<dbReference type="CDD" id="cd06530">
    <property type="entry name" value="S26_SPase_I"/>
    <property type="match status" value="1"/>
</dbReference>
<dbReference type="GO" id="GO:0009003">
    <property type="term" value="F:signal peptidase activity"/>
    <property type="evidence" value="ECO:0007669"/>
    <property type="project" value="UniProtKB-EC"/>
</dbReference>
<dbReference type="AlphaFoldDB" id="A0A6I1MLJ3"/>
<dbReference type="OrthoDB" id="9802919at2"/>
<dbReference type="InterPro" id="IPR019756">
    <property type="entry name" value="Pept_S26A_signal_pept_1_Ser-AS"/>
</dbReference>
<evidence type="ECO:0000259" key="9">
    <source>
        <dbReference type="Pfam" id="PF10502"/>
    </source>
</evidence>
<keyword evidence="11" id="KW-1185">Reference proteome</keyword>
<comment type="subcellular location">
    <subcellularLocation>
        <location evidence="2">Cell membrane</location>
        <topology evidence="2">Single-pass type II membrane protein</topology>
    </subcellularLocation>
    <subcellularLocation>
        <location evidence="8">Membrane</location>
        <topology evidence="8">Single-pass type II membrane protein</topology>
    </subcellularLocation>
</comment>
<name>A0A6I1MLJ3_9CLOT</name>
<dbReference type="SUPFAM" id="SSF51306">
    <property type="entry name" value="LexA/Signal peptidase"/>
    <property type="match status" value="1"/>
</dbReference>
<feature type="active site" evidence="7">
    <location>
        <position position="77"/>
    </location>
</feature>
<evidence type="ECO:0000256" key="2">
    <source>
        <dbReference type="ARBA" id="ARBA00004401"/>
    </source>
</evidence>
<gene>
    <name evidence="10" type="primary">lepB</name>
    <name evidence="10" type="ORF">GBZ86_05865</name>
</gene>
<dbReference type="Pfam" id="PF10502">
    <property type="entry name" value="Peptidase_S26"/>
    <property type="match status" value="1"/>
</dbReference>
<dbReference type="PROSITE" id="PS00501">
    <property type="entry name" value="SPASE_I_1"/>
    <property type="match status" value="1"/>
</dbReference>
<comment type="caution">
    <text evidence="10">The sequence shown here is derived from an EMBL/GenBank/DDBJ whole genome shotgun (WGS) entry which is preliminary data.</text>
</comment>
<dbReference type="PRINTS" id="PR00727">
    <property type="entry name" value="LEADERPTASE"/>
</dbReference>
<dbReference type="PROSITE" id="PS00761">
    <property type="entry name" value="SPASE_I_3"/>
    <property type="match status" value="1"/>
</dbReference>
<evidence type="ECO:0000313" key="10">
    <source>
        <dbReference type="EMBL" id="MPQ43288.1"/>
    </source>
</evidence>
<accession>A0A6I1MLJ3</accession>
<dbReference type="GO" id="GO:0004252">
    <property type="term" value="F:serine-type endopeptidase activity"/>
    <property type="evidence" value="ECO:0007669"/>
    <property type="project" value="InterPro"/>
</dbReference>
<keyword evidence="5 8" id="KW-0645">Protease</keyword>
<dbReference type="InterPro" id="IPR000223">
    <property type="entry name" value="Pept_S26A_signal_pept_1"/>
</dbReference>
<dbReference type="EMBL" id="WHJC01000054">
    <property type="protein sequence ID" value="MPQ43288.1"/>
    <property type="molecule type" value="Genomic_DNA"/>
</dbReference>
<organism evidence="10 11">
    <name type="scientific">Clostridium tarantellae</name>
    <dbReference type="NCBI Taxonomy" id="39493"/>
    <lineage>
        <taxon>Bacteria</taxon>
        <taxon>Bacillati</taxon>
        <taxon>Bacillota</taxon>
        <taxon>Clostridia</taxon>
        <taxon>Eubacteriales</taxon>
        <taxon>Clostridiaceae</taxon>
        <taxon>Clostridium</taxon>
    </lineage>
</organism>
<evidence type="ECO:0000256" key="3">
    <source>
        <dbReference type="ARBA" id="ARBA00009370"/>
    </source>
</evidence>
<evidence type="ECO:0000256" key="5">
    <source>
        <dbReference type="ARBA" id="ARBA00022670"/>
    </source>
</evidence>
<dbReference type="GO" id="GO:0005886">
    <property type="term" value="C:plasma membrane"/>
    <property type="evidence" value="ECO:0007669"/>
    <property type="project" value="UniProtKB-SubCell"/>
</dbReference>